<organism evidence="6 7">
    <name type="scientific">Dorcoceras hygrometricum</name>
    <dbReference type="NCBI Taxonomy" id="472368"/>
    <lineage>
        <taxon>Eukaryota</taxon>
        <taxon>Viridiplantae</taxon>
        <taxon>Streptophyta</taxon>
        <taxon>Embryophyta</taxon>
        <taxon>Tracheophyta</taxon>
        <taxon>Spermatophyta</taxon>
        <taxon>Magnoliopsida</taxon>
        <taxon>eudicotyledons</taxon>
        <taxon>Gunneridae</taxon>
        <taxon>Pentapetalae</taxon>
        <taxon>asterids</taxon>
        <taxon>lamiids</taxon>
        <taxon>Lamiales</taxon>
        <taxon>Gesneriaceae</taxon>
        <taxon>Didymocarpoideae</taxon>
        <taxon>Trichosporeae</taxon>
        <taxon>Loxocarpinae</taxon>
        <taxon>Dorcoceras</taxon>
    </lineage>
</organism>
<feature type="domain" description="Myb-like" evidence="4">
    <location>
        <begin position="568"/>
        <end position="623"/>
    </location>
</feature>
<feature type="domain" description="HTH myb-type" evidence="5">
    <location>
        <begin position="568"/>
        <end position="627"/>
    </location>
</feature>
<dbReference type="AlphaFoldDB" id="A0A2Z7DA30"/>
<evidence type="ECO:0000256" key="2">
    <source>
        <dbReference type="ARBA" id="ARBA00023125"/>
    </source>
</evidence>
<dbReference type="Pfam" id="PF23603">
    <property type="entry name" value="Ubiquitin_TPR1"/>
    <property type="match status" value="1"/>
</dbReference>
<dbReference type="SUPFAM" id="SSF46689">
    <property type="entry name" value="Homeodomain-like"/>
    <property type="match status" value="1"/>
</dbReference>
<dbReference type="PANTHER" id="PTHR21717">
    <property type="entry name" value="TELOMERIC REPEAT BINDING PROTEIN"/>
    <property type="match status" value="1"/>
</dbReference>
<sequence length="677" mass="75671">MAPKKRMEFGLNGYLTPVIPRAPRSIRKREPLNKSVEGNKLCAFELLATVAGQLLQESEGFTSDYVAEGKAHFGDGKIGNRKGQPKYDATLKLDNHDQHGSCAESVSFPEIPVQECDLFSNLKGLRRTEDGSAVAHYSVESSDSPKKVDCGLKLVMPEEKSLDTAITSVVERLNKKVEVKQQTLVENGKIKVVDLFTSNRSTVKDPSREFVDTDKPFSLESSVHFSLYRDPIRGALLRKRCNSVNLGIRDDDENSFGCNKFCTKIRSFLPHSCTERHRMRMMLKSKYRKVAPKVKHYELYSTRDRMRTFCRYRKASYARKICQRLPFKKRKLSDNSFAVAYKQDCSSDSIFPKKGARGDECDSAVILHGASGASVNMKGHKKVRFSITSFTVPELYIEVPETATIGSLKRNVMETVTSILRGGIRIGVVLQGKKVIDNNVTLQQACISQSCNLSNLGFTLEPNYACVSQSKNPEKPPLVLPCDSDQQSQRSASTLATDSCITHASDVRFVNKLGNVLVNNELMSSPKSPTDAPMDVTVANSKALVHVTPMNIEALPVATLNPKCSELSRRRIRRPFSVQEVEALVEAVEKLGTGRWRDIKMRAFENADHRTYVDLKDKWKTLVHTGSISPQQRRGEPVPQELLDRVLAAHSYWSQNQAKQGKQLIEPVKIIVADASV</sequence>
<dbReference type="PROSITE" id="PS51294">
    <property type="entry name" value="HTH_MYB"/>
    <property type="match status" value="1"/>
</dbReference>
<protein>
    <submittedName>
        <fullName evidence="6">Telomere binding protein</fullName>
    </submittedName>
</protein>
<dbReference type="InterPro" id="IPR009057">
    <property type="entry name" value="Homeodomain-like_sf"/>
</dbReference>
<reference evidence="6 7" key="1">
    <citation type="journal article" date="2015" name="Proc. Natl. Acad. Sci. U.S.A.">
        <title>The resurrection genome of Boea hygrometrica: A blueprint for survival of dehydration.</title>
        <authorList>
            <person name="Xiao L."/>
            <person name="Yang G."/>
            <person name="Zhang L."/>
            <person name="Yang X."/>
            <person name="Zhao S."/>
            <person name="Ji Z."/>
            <person name="Zhou Q."/>
            <person name="Hu M."/>
            <person name="Wang Y."/>
            <person name="Chen M."/>
            <person name="Xu Y."/>
            <person name="Jin H."/>
            <person name="Xiao X."/>
            <person name="Hu G."/>
            <person name="Bao F."/>
            <person name="Hu Y."/>
            <person name="Wan P."/>
            <person name="Li L."/>
            <person name="Deng X."/>
            <person name="Kuang T."/>
            <person name="Xiang C."/>
            <person name="Zhu J.K."/>
            <person name="Oliver M.J."/>
            <person name="He Y."/>
        </authorList>
    </citation>
    <scope>NUCLEOTIDE SEQUENCE [LARGE SCALE GENOMIC DNA]</scope>
    <source>
        <strain evidence="7">cv. XS01</strain>
    </source>
</reference>
<comment type="subcellular location">
    <subcellularLocation>
        <location evidence="1">Nucleus</location>
    </subcellularLocation>
</comment>
<dbReference type="GO" id="GO:0042162">
    <property type="term" value="F:telomeric DNA binding"/>
    <property type="evidence" value="ECO:0007669"/>
    <property type="project" value="UniProtKB-ARBA"/>
</dbReference>
<evidence type="ECO:0000259" key="4">
    <source>
        <dbReference type="PROSITE" id="PS50090"/>
    </source>
</evidence>
<evidence type="ECO:0000256" key="3">
    <source>
        <dbReference type="ARBA" id="ARBA00023242"/>
    </source>
</evidence>
<dbReference type="PROSITE" id="PS50090">
    <property type="entry name" value="MYB_LIKE"/>
    <property type="match status" value="1"/>
</dbReference>
<keyword evidence="2" id="KW-0238">DNA-binding</keyword>
<dbReference type="Pfam" id="PF00249">
    <property type="entry name" value="Myb_DNA-binding"/>
    <property type="match status" value="1"/>
</dbReference>
<dbReference type="InterPro" id="IPR017930">
    <property type="entry name" value="Myb_dom"/>
</dbReference>
<evidence type="ECO:0000313" key="6">
    <source>
        <dbReference type="EMBL" id="KZV54106.1"/>
    </source>
</evidence>
<dbReference type="InterPro" id="IPR057625">
    <property type="entry name" value="TPR1-6-like_ubiquitin"/>
</dbReference>
<dbReference type="GO" id="GO:0005634">
    <property type="term" value="C:nucleus"/>
    <property type="evidence" value="ECO:0007669"/>
    <property type="project" value="UniProtKB-SubCell"/>
</dbReference>
<dbReference type="PANTHER" id="PTHR21717:SF78">
    <property type="entry name" value="TELOMERE REPEAT-BINDING PROTEIN 4-LIKE"/>
    <property type="match status" value="1"/>
</dbReference>
<dbReference type="EMBL" id="KQ989607">
    <property type="protein sequence ID" value="KZV54106.1"/>
    <property type="molecule type" value="Genomic_DNA"/>
</dbReference>
<dbReference type="Proteomes" id="UP000250235">
    <property type="component" value="Unassembled WGS sequence"/>
</dbReference>
<dbReference type="InterPro" id="IPR031105">
    <property type="entry name" value="TRP_plant"/>
</dbReference>
<proteinExistence type="predicted"/>
<evidence type="ECO:0000259" key="5">
    <source>
        <dbReference type="PROSITE" id="PS51294"/>
    </source>
</evidence>
<dbReference type="Gene3D" id="1.10.246.220">
    <property type="match status" value="1"/>
</dbReference>
<keyword evidence="7" id="KW-1185">Reference proteome</keyword>
<dbReference type="OrthoDB" id="2020981at2759"/>
<accession>A0A2Z7DA30</accession>
<dbReference type="SMART" id="SM00717">
    <property type="entry name" value="SANT"/>
    <property type="match status" value="1"/>
</dbReference>
<name>A0A2Z7DA30_9LAMI</name>
<gene>
    <name evidence="6" type="ORF">F511_28865</name>
</gene>
<evidence type="ECO:0000313" key="7">
    <source>
        <dbReference type="Proteomes" id="UP000250235"/>
    </source>
</evidence>
<dbReference type="CDD" id="cd11660">
    <property type="entry name" value="SANT_TRF"/>
    <property type="match status" value="1"/>
</dbReference>
<keyword evidence="3" id="KW-0539">Nucleus</keyword>
<dbReference type="InterPro" id="IPR001005">
    <property type="entry name" value="SANT/Myb"/>
</dbReference>
<evidence type="ECO:0000256" key="1">
    <source>
        <dbReference type="ARBA" id="ARBA00004123"/>
    </source>
</evidence>